<sequence length="89" mass="9457">MEASAKASKRPTSLSQMRRAARRASAREAKAEATADGEAAAAVDAQHVLHGETRRRRHLAGGQLDSARGAVVRWGSAVLVGNRDRLNLA</sequence>
<feature type="region of interest" description="Disordered" evidence="1">
    <location>
        <begin position="1"/>
        <end position="44"/>
    </location>
</feature>
<dbReference type="Gramene" id="PUZ40831">
    <property type="protein sequence ID" value="PUZ40831"/>
    <property type="gene ID" value="GQ55_9G454500"/>
</dbReference>
<evidence type="ECO:0000256" key="1">
    <source>
        <dbReference type="SAM" id="MobiDB-lite"/>
    </source>
</evidence>
<dbReference type="AlphaFoldDB" id="A0A2T7CBW2"/>
<proteinExistence type="predicted"/>
<accession>A0A2T7CBW2</accession>
<dbReference type="Proteomes" id="UP000244336">
    <property type="component" value="Chromosome 9"/>
</dbReference>
<evidence type="ECO:0000313" key="2">
    <source>
        <dbReference type="EMBL" id="PUZ40831.1"/>
    </source>
</evidence>
<keyword evidence="3" id="KW-1185">Reference proteome</keyword>
<dbReference type="EMBL" id="CM009757">
    <property type="protein sequence ID" value="PUZ40831.1"/>
    <property type="molecule type" value="Genomic_DNA"/>
</dbReference>
<evidence type="ECO:0000313" key="3">
    <source>
        <dbReference type="Proteomes" id="UP000244336"/>
    </source>
</evidence>
<gene>
    <name evidence="2" type="ORF">GQ55_9G454500</name>
</gene>
<reference evidence="2 3" key="1">
    <citation type="submission" date="2018-04" db="EMBL/GenBank/DDBJ databases">
        <title>WGS assembly of Panicum hallii var. hallii HAL2.</title>
        <authorList>
            <person name="Lovell J."/>
            <person name="Jenkins J."/>
            <person name="Lowry D."/>
            <person name="Mamidi S."/>
            <person name="Sreedasyam A."/>
            <person name="Weng X."/>
            <person name="Barry K."/>
            <person name="Bonette J."/>
            <person name="Campitelli B."/>
            <person name="Daum C."/>
            <person name="Gordon S."/>
            <person name="Gould B."/>
            <person name="Lipzen A."/>
            <person name="MacQueen A."/>
            <person name="Palacio-Mejia J."/>
            <person name="Plott C."/>
            <person name="Shakirov E."/>
            <person name="Shu S."/>
            <person name="Yoshinaga Y."/>
            <person name="Zane M."/>
            <person name="Rokhsar D."/>
            <person name="Grimwood J."/>
            <person name="Schmutz J."/>
            <person name="Juenger T."/>
        </authorList>
    </citation>
    <scope>NUCLEOTIDE SEQUENCE [LARGE SCALE GENOMIC DNA]</scope>
    <source>
        <strain evidence="3">cv. HAL2</strain>
    </source>
</reference>
<name>A0A2T7CBW2_9POAL</name>
<organism evidence="2 3">
    <name type="scientific">Panicum hallii var. hallii</name>
    <dbReference type="NCBI Taxonomy" id="1504633"/>
    <lineage>
        <taxon>Eukaryota</taxon>
        <taxon>Viridiplantae</taxon>
        <taxon>Streptophyta</taxon>
        <taxon>Embryophyta</taxon>
        <taxon>Tracheophyta</taxon>
        <taxon>Spermatophyta</taxon>
        <taxon>Magnoliopsida</taxon>
        <taxon>Liliopsida</taxon>
        <taxon>Poales</taxon>
        <taxon>Poaceae</taxon>
        <taxon>PACMAD clade</taxon>
        <taxon>Panicoideae</taxon>
        <taxon>Panicodae</taxon>
        <taxon>Paniceae</taxon>
        <taxon>Panicinae</taxon>
        <taxon>Panicum</taxon>
        <taxon>Panicum sect. Panicum</taxon>
    </lineage>
</organism>
<protein>
    <submittedName>
        <fullName evidence="2">Uncharacterized protein</fullName>
    </submittedName>
</protein>
<feature type="compositionally biased region" description="Low complexity" evidence="1">
    <location>
        <begin position="34"/>
        <end position="44"/>
    </location>
</feature>